<dbReference type="PANTHER" id="PTHR19338">
    <property type="entry name" value="TRANSLOCASE OF INNER MITOCHONDRIAL MEMBRANE 13 HOMOLOG"/>
    <property type="match status" value="1"/>
</dbReference>
<feature type="domain" description="Disease resistance R13L4/SHOC-2-like LRR" evidence="9">
    <location>
        <begin position="478"/>
        <end position="742"/>
    </location>
</feature>
<dbReference type="Gene3D" id="3.40.50.300">
    <property type="entry name" value="P-loop containing nucleotide triphosphate hydrolases"/>
    <property type="match status" value="1"/>
</dbReference>
<dbReference type="Gene3D" id="3.80.10.10">
    <property type="entry name" value="Ribonuclease Inhibitor"/>
    <property type="match status" value="1"/>
</dbReference>
<reference evidence="10 11" key="1">
    <citation type="journal article" date="2019" name="Sci. Rep.">
        <title>A high-quality genome of Eragrostis curvula grass provides insights into Poaceae evolution and supports new strategies to enhance forage quality.</title>
        <authorList>
            <person name="Carballo J."/>
            <person name="Santos B.A.C.M."/>
            <person name="Zappacosta D."/>
            <person name="Garbus I."/>
            <person name="Selva J.P."/>
            <person name="Gallo C.A."/>
            <person name="Diaz A."/>
            <person name="Albertini E."/>
            <person name="Caccamo M."/>
            <person name="Echenique V."/>
        </authorList>
    </citation>
    <scope>NUCLEOTIDE SEQUENCE [LARGE SCALE GENOMIC DNA]</scope>
    <source>
        <strain evidence="11">cv. Victoria</strain>
        <tissue evidence="10">Leaf</tissue>
    </source>
</reference>
<dbReference type="InterPro" id="IPR032675">
    <property type="entry name" value="LRR_dom_sf"/>
</dbReference>
<dbReference type="SUPFAM" id="SSF52540">
    <property type="entry name" value="P-loop containing nucleoside triphosphate hydrolases"/>
    <property type="match status" value="1"/>
</dbReference>
<evidence type="ECO:0000313" key="11">
    <source>
        <dbReference type="Proteomes" id="UP000324897"/>
    </source>
</evidence>
<dbReference type="PANTHER" id="PTHR19338:SF65">
    <property type="entry name" value="OS06G0163900 PROTEIN"/>
    <property type="match status" value="1"/>
</dbReference>
<dbReference type="GO" id="GO:0043531">
    <property type="term" value="F:ADP binding"/>
    <property type="evidence" value="ECO:0007669"/>
    <property type="project" value="InterPro"/>
</dbReference>
<dbReference type="Pfam" id="PF00931">
    <property type="entry name" value="NB-ARC"/>
    <property type="match status" value="1"/>
</dbReference>
<evidence type="ECO:0000256" key="5">
    <source>
        <dbReference type="ARBA" id="ARBA00022821"/>
    </source>
</evidence>
<dbReference type="Pfam" id="PF18052">
    <property type="entry name" value="Rx_N"/>
    <property type="match status" value="1"/>
</dbReference>
<evidence type="ECO:0000259" key="7">
    <source>
        <dbReference type="Pfam" id="PF00931"/>
    </source>
</evidence>
<evidence type="ECO:0000256" key="1">
    <source>
        <dbReference type="ARBA" id="ARBA00008894"/>
    </source>
</evidence>
<dbReference type="AlphaFoldDB" id="A0A5J9WUC5"/>
<name>A0A5J9WUC5_9POAL</name>
<evidence type="ECO:0008006" key="12">
    <source>
        <dbReference type="Google" id="ProtNLM"/>
    </source>
</evidence>
<evidence type="ECO:0000259" key="8">
    <source>
        <dbReference type="Pfam" id="PF18052"/>
    </source>
</evidence>
<keyword evidence="3" id="KW-0677">Repeat</keyword>
<feature type="domain" description="Disease resistance N-terminal" evidence="8">
    <location>
        <begin position="12"/>
        <end position="91"/>
    </location>
</feature>
<dbReference type="PRINTS" id="PR00364">
    <property type="entry name" value="DISEASERSIST"/>
</dbReference>
<dbReference type="CDD" id="cd14798">
    <property type="entry name" value="RX-CC_like"/>
    <property type="match status" value="1"/>
</dbReference>
<dbReference type="Gene3D" id="1.20.5.4130">
    <property type="match status" value="1"/>
</dbReference>
<evidence type="ECO:0000256" key="4">
    <source>
        <dbReference type="ARBA" id="ARBA00022741"/>
    </source>
</evidence>
<dbReference type="Pfam" id="PF23598">
    <property type="entry name" value="LRR_14"/>
    <property type="match status" value="1"/>
</dbReference>
<evidence type="ECO:0000313" key="10">
    <source>
        <dbReference type="EMBL" id="TVU51789.1"/>
    </source>
</evidence>
<dbReference type="GO" id="GO:0051707">
    <property type="term" value="P:response to other organism"/>
    <property type="evidence" value="ECO:0007669"/>
    <property type="project" value="UniProtKB-ARBA"/>
</dbReference>
<feature type="non-terminal residue" evidence="10">
    <location>
        <position position="1"/>
    </location>
</feature>
<evidence type="ECO:0000256" key="3">
    <source>
        <dbReference type="ARBA" id="ARBA00022737"/>
    </source>
</evidence>
<dbReference type="SUPFAM" id="SSF52047">
    <property type="entry name" value="RNI-like"/>
    <property type="match status" value="1"/>
</dbReference>
<comment type="caution">
    <text evidence="10">The sequence shown here is derived from an EMBL/GenBank/DDBJ whole genome shotgun (WGS) entry which is preliminary data.</text>
</comment>
<comment type="similarity">
    <text evidence="1">Belongs to the disease resistance NB-LRR family.</text>
</comment>
<sequence>MEGVVVSVVTGAMKSLLPKLTTLLNKYKLSKGVKKEISCLRDDMSSMNALLVELSKMEELDEQDKEWRDKVRELSYDIEDCVDIFTNDLGSDNAGIWKKLKAQYKIADRIQELKARMVEASNCRNRYKLDVSKQLPDDLVKIDPRMQVLYTDTASLVGTDRARDKIIGWLMDGEQHVQKQSRPCFEPWNFARFLQELYYLLQNYFKSPVKSIPSREIKVITIVGIGGAGKTALANQIYSKVKSQFNCTAFVTVSRNPSWVKILSDVLFRLGCSEPSGLVNELRLIDLIREHLKDKSLYVLKSRYLIVIDDVWTVKEWDTIKCFLVGNNLGSRVIITTRNEDVAQAWAAWHPCFDGHVYRIRALNDFDSRRLFHKRIFGSEDACPMQLKAVSDEIVKKCGGLPLAVLSVASILGGHENSIEIWENFRFHLERNPGFDLMRHVLSLGYNDLSMDLKTCMLYLGIFPEDSRITKDDLLFGRIDKMKDLRTLNEFDIDLTDVDRNVKGLGELTKLRELTLSLSHGSKQPTSVGKFLLSALCNFSSLRSLIIRGSLVDADALTRWHAPSRYLRRLHVLACPFSTVPADWITQLSNLRSLEIKVVSLTSSGAEVLARLTLLVHLRLHVEDHAPEKGVIIHSADFPELKKFCFTYRVPCLVFKSGAMPKLQALTIQCYANAERQADGVLDGIEHLRSLNACKVVIAEFAMGLQAGQAEDARQKEVLRWDKQVLEAALRKAINKHPGSPDITIQTVHYGLRFGTSHDYKFWC</sequence>
<gene>
    <name evidence="10" type="ORF">EJB05_03233</name>
</gene>
<dbReference type="Gene3D" id="1.10.8.430">
    <property type="entry name" value="Helical domain of apoptotic protease-activating factors"/>
    <property type="match status" value="1"/>
</dbReference>
<evidence type="ECO:0000256" key="2">
    <source>
        <dbReference type="ARBA" id="ARBA00022614"/>
    </source>
</evidence>
<accession>A0A5J9WUC5</accession>
<keyword evidence="5" id="KW-0611">Plant defense</keyword>
<dbReference type="InterPro" id="IPR027417">
    <property type="entry name" value="P-loop_NTPase"/>
</dbReference>
<dbReference type="InterPro" id="IPR041118">
    <property type="entry name" value="Rx_N"/>
</dbReference>
<keyword evidence="2" id="KW-0433">Leucine-rich repeat</keyword>
<dbReference type="InterPro" id="IPR002182">
    <property type="entry name" value="NB-ARC"/>
</dbReference>
<dbReference type="InterPro" id="IPR042197">
    <property type="entry name" value="Apaf_helical"/>
</dbReference>
<dbReference type="InterPro" id="IPR038005">
    <property type="entry name" value="RX-like_CC"/>
</dbReference>
<keyword evidence="4" id="KW-0547">Nucleotide-binding</keyword>
<organism evidence="10 11">
    <name type="scientific">Eragrostis curvula</name>
    <name type="common">weeping love grass</name>
    <dbReference type="NCBI Taxonomy" id="38414"/>
    <lineage>
        <taxon>Eukaryota</taxon>
        <taxon>Viridiplantae</taxon>
        <taxon>Streptophyta</taxon>
        <taxon>Embryophyta</taxon>
        <taxon>Tracheophyta</taxon>
        <taxon>Spermatophyta</taxon>
        <taxon>Magnoliopsida</taxon>
        <taxon>Liliopsida</taxon>
        <taxon>Poales</taxon>
        <taxon>Poaceae</taxon>
        <taxon>PACMAD clade</taxon>
        <taxon>Chloridoideae</taxon>
        <taxon>Eragrostideae</taxon>
        <taxon>Eragrostidinae</taxon>
        <taxon>Eragrostis</taxon>
    </lineage>
</organism>
<proteinExistence type="inferred from homology"/>
<evidence type="ECO:0000259" key="9">
    <source>
        <dbReference type="Pfam" id="PF23598"/>
    </source>
</evidence>
<dbReference type="Gramene" id="TVU51789">
    <property type="protein sequence ID" value="TVU51789"/>
    <property type="gene ID" value="EJB05_03233"/>
</dbReference>
<dbReference type="Proteomes" id="UP000324897">
    <property type="component" value="Chromosome 6"/>
</dbReference>
<dbReference type="OrthoDB" id="6161812at2759"/>
<evidence type="ECO:0000256" key="6">
    <source>
        <dbReference type="ARBA" id="ARBA00023054"/>
    </source>
</evidence>
<feature type="domain" description="NB-ARC" evidence="7">
    <location>
        <begin position="214"/>
        <end position="377"/>
    </location>
</feature>
<keyword evidence="11" id="KW-1185">Reference proteome</keyword>
<dbReference type="InterPro" id="IPR055414">
    <property type="entry name" value="LRR_R13L4/SHOC2-like"/>
</dbReference>
<dbReference type="GO" id="GO:0006952">
    <property type="term" value="P:defense response"/>
    <property type="evidence" value="ECO:0007669"/>
    <property type="project" value="UniProtKB-KW"/>
</dbReference>
<protein>
    <recommendedName>
        <fullName evidence="12">AAA+ ATPase domain-containing protein</fullName>
    </recommendedName>
</protein>
<keyword evidence="6" id="KW-0175">Coiled coil</keyword>
<dbReference type="EMBL" id="RWGY01000002">
    <property type="protein sequence ID" value="TVU51789.1"/>
    <property type="molecule type" value="Genomic_DNA"/>
</dbReference>